<keyword evidence="2" id="KW-1133">Transmembrane helix</keyword>
<feature type="transmembrane region" description="Helical" evidence="2">
    <location>
        <begin position="221"/>
        <end position="238"/>
    </location>
</feature>
<feature type="transmembrane region" description="Helical" evidence="2">
    <location>
        <begin position="152"/>
        <end position="175"/>
    </location>
</feature>
<feature type="transmembrane region" description="Helical" evidence="2">
    <location>
        <begin position="196"/>
        <end position="215"/>
    </location>
</feature>
<proteinExistence type="predicted"/>
<evidence type="ECO:0000313" key="3">
    <source>
        <dbReference type="EMBL" id="CAD9694847.1"/>
    </source>
</evidence>
<feature type="transmembrane region" description="Helical" evidence="2">
    <location>
        <begin position="316"/>
        <end position="337"/>
    </location>
</feature>
<name>A0A7S2WM74_9STRA</name>
<accession>A0A7S2WM74</accession>
<feature type="compositionally biased region" description="Polar residues" evidence="1">
    <location>
        <begin position="395"/>
        <end position="404"/>
    </location>
</feature>
<gene>
    <name evidence="3" type="ORF">QSP1433_LOCUS12275</name>
</gene>
<protein>
    <submittedName>
        <fullName evidence="3">Uncharacterized protein</fullName>
    </submittedName>
</protein>
<evidence type="ECO:0000256" key="1">
    <source>
        <dbReference type="SAM" id="MobiDB-lite"/>
    </source>
</evidence>
<sequence length="404" mass="44641">MVSDYLPCENDLDCPGTLVCVFNVSWSDLPPHCDCSPFFGWVGYPVCDKLGTSAVFMLSFYCIVAFACSVAFVSSVVALVRALAWRRCMLSGMERNSANATYFLATLGIFSMVFWCMFGAANVGRPQDNTAVADDVAQGSQKYPELYVEERIFSVMAILFNTAAALNVSLMWVKVVVSTKSVSSTMVTYLNKYRQVVYFSELIHLLLLIPCFVLGVIELVIFVTMPFYVLIILCYGFGQQKLVHLLKQISSYDGQSTMGKKQWYKKQILRVRVTAIVIIAAVVFTIVAALIYGSLYLTPNGWQEYGRAGDTIGPLQVAYCMIIFGVSVVVVAVLFYSTTSMTAVIRRPAGLSSADHASALFATSRHYSDEDEKPSALELATHPSSDDDDHGTDVIRQSETMRTI</sequence>
<feature type="transmembrane region" description="Helical" evidence="2">
    <location>
        <begin position="101"/>
        <end position="121"/>
    </location>
</feature>
<feature type="transmembrane region" description="Helical" evidence="2">
    <location>
        <begin position="273"/>
        <end position="296"/>
    </location>
</feature>
<organism evidence="3">
    <name type="scientific">Mucochytrium quahogii</name>
    <dbReference type="NCBI Taxonomy" id="96639"/>
    <lineage>
        <taxon>Eukaryota</taxon>
        <taxon>Sar</taxon>
        <taxon>Stramenopiles</taxon>
        <taxon>Bigyra</taxon>
        <taxon>Labyrinthulomycetes</taxon>
        <taxon>Thraustochytrida</taxon>
        <taxon>Thraustochytriidae</taxon>
        <taxon>Mucochytrium</taxon>
    </lineage>
</organism>
<keyword evidence="2" id="KW-0812">Transmembrane</keyword>
<feature type="transmembrane region" description="Helical" evidence="2">
    <location>
        <begin position="58"/>
        <end position="80"/>
    </location>
</feature>
<feature type="region of interest" description="Disordered" evidence="1">
    <location>
        <begin position="366"/>
        <end position="404"/>
    </location>
</feature>
<reference evidence="3" key="1">
    <citation type="submission" date="2021-01" db="EMBL/GenBank/DDBJ databases">
        <authorList>
            <person name="Corre E."/>
            <person name="Pelletier E."/>
            <person name="Niang G."/>
            <person name="Scheremetjew M."/>
            <person name="Finn R."/>
            <person name="Kale V."/>
            <person name="Holt S."/>
            <person name="Cochrane G."/>
            <person name="Meng A."/>
            <person name="Brown T."/>
            <person name="Cohen L."/>
        </authorList>
    </citation>
    <scope>NUCLEOTIDE SEQUENCE</scope>
    <source>
        <strain evidence="3">NY070348D</strain>
    </source>
</reference>
<dbReference type="AlphaFoldDB" id="A0A7S2WM74"/>
<dbReference type="EMBL" id="HBHK01019415">
    <property type="protein sequence ID" value="CAD9694847.1"/>
    <property type="molecule type" value="Transcribed_RNA"/>
</dbReference>
<evidence type="ECO:0000256" key="2">
    <source>
        <dbReference type="SAM" id="Phobius"/>
    </source>
</evidence>
<keyword evidence="2" id="KW-0472">Membrane</keyword>